<dbReference type="Gene3D" id="3.40.50.1000">
    <property type="entry name" value="HAD superfamily/HAD-like"/>
    <property type="match status" value="2"/>
</dbReference>
<keyword evidence="5" id="KW-0378">Hydrolase</keyword>
<gene>
    <name evidence="5" type="ORF">F4Y42_10005</name>
</gene>
<evidence type="ECO:0000313" key="5">
    <source>
        <dbReference type="EMBL" id="MXY93768.1"/>
    </source>
</evidence>
<comment type="similarity">
    <text evidence="1">Belongs to the HAD-like hydrolase superfamily.</text>
</comment>
<dbReference type="GO" id="GO:0005737">
    <property type="term" value="C:cytoplasm"/>
    <property type="evidence" value="ECO:0007669"/>
    <property type="project" value="TreeGrafter"/>
</dbReference>
<dbReference type="InterPro" id="IPR036412">
    <property type="entry name" value="HAD-like_sf"/>
</dbReference>
<dbReference type="PANTHER" id="PTHR19288">
    <property type="entry name" value="4-NITROPHENYLPHOSPHATASE-RELATED"/>
    <property type="match status" value="1"/>
</dbReference>
<dbReference type="PIRSF" id="PIRSF000915">
    <property type="entry name" value="PGP-type_phosphatase"/>
    <property type="match status" value="1"/>
</dbReference>
<keyword evidence="4" id="KW-0479">Metal-binding</keyword>
<dbReference type="EMBL" id="VXRG01000085">
    <property type="protein sequence ID" value="MXY93768.1"/>
    <property type="molecule type" value="Genomic_DNA"/>
</dbReference>
<feature type="active site" description="Nucleophile" evidence="2">
    <location>
        <position position="16"/>
    </location>
</feature>
<dbReference type="PANTHER" id="PTHR19288:SF95">
    <property type="entry name" value="D-GLYCEROL 3-PHOSPHATE PHOSPHATASE"/>
    <property type="match status" value="1"/>
</dbReference>
<dbReference type="NCBIfam" id="TIGR01460">
    <property type="entry name" value="HAD-SF-IIA"/>
    <property type="match status" value="1"/>
</dbReference>
<dbReference type="GO" id="GO:0046872">
    <property type="term" value="F:metal ion binding"/>
    <property type="evidence" value="ECO:0007669"/>
    <property type="project" value="UniProtKB-KW"/>
</dbReference>
<feature type="binding site" evidence="3">
    <location>
        <position position="190"/>
    </location>
    <ligand>
        <name>substrate</name>
    </ligand>
</feature>
<dbReference type="GO" id="GO:0016791">
    <property type="term" value="F:phosphatase activity"/>
    <property type="evidence" value="ECO:0007669"/>
    <property type="project" value="TreeGrafter"/>
</dbReference>
<dbReference type="InterPro" id="IPR023214">
    <property type="entry name" value="HAD_sf"/>
</dbReference>
<accession>A0A6B0YWI9</accession>
<name>A0A6B0YWI9_9CHLR</name>
<sequence>MAQRAILREVRAVLLDMDGVVYVGEEPLPGVQELLDYLKATDRNWLFVTNNSSRTPVQFVEKIARMGIGADEGHILSSALATASWLAEQYPDGVRVFMIGQDGLRWALQEEGITVVEEAPTADVIVSGIDFSVRYERLADATLAIRAGARFVGTNSDTSFPSERGQIPGTGALLALLEAATGVTPTVIGKPNAGMFQQAMHKLGTTAATTLMVGDRYETDIAGAIELGMPTAAVLTGITTEEEFRTVALPPDLILPGLPELLDAFKQADS</sequence>
<evidence type="ECO:0000256" key="3">
    <source>
        <dbReference type="PIRSR" id="PIRSR000915-2"/>
    </source>
</evidence>
<dbReference type="AlphaFoldDB" id="A0A6B0YWI9"/>
<feature type="binding site" evidence="4">
    <location>
        <position position="215"/>
    </location>
    <ligand>
        <name>Mg(2+)</name>
        <dbReference type="ChEBI" id="CHEBI:18420"/>
    </ligand>
</feature>
<feature type="binding site" evidence="4">
    <location>
        <position position="18"/>
    </location>
    <ligand>
        <name>Mg(2+)</name>
        <dbReference type="ChEBI" id="CHEBI:18420"/>
    </ligand>
</feature>
<evidence type="ECO:0000256" key="1">
    <source>
        <dbReference type="PIRNR" id="PIRNR000915"/>
    </source>
</evidence>
<dbReference type="Pfam" id="PF13242">
    <property type="entry name" value="Hydrolase_like"/>
    <property type="match status" value="1"/>
</dbReference>
<feature type="binding site" evidence="4">
    <location>
        <position position="16"/>
    </location>
    <ligand>
        <name>Mg(2+)</name>
        <dbReference type="ChEBI" id="CHEBI:18420"/>
    </ligand>
</feature>
<dbReference type="Pfam" id="PF13344">
    <property type="entry name" value="Hydrolase_6"/>
    <property type="match status" value="1"/>
</dbReference>
<reference evidence="5" key="1">
    <citation type="submission" date="2019-09" db="EMBL/GenBank/DDBJ databases">
        <title>Characterisation of the sponge microbiome using genome-centric metagenomics.</title>
        <authorList>
            <person name="Engelberts J.P."/>
            <person name="Robbins S.J."/>
            <person name="De Goeij J.M."/>
            <person name="Aranda M."/>
            <person name="Bell S.C."/>
            <person name="Webster N.S."/>
        </authorList>
    </citation>
    <scope>NUCLEOTIDE SEQUENCE</scope>
    <source>
        <strain evidence="5">SB0664_bin_27</strain>
    </source>
</reference>
<dbReference type="InterPro" id="IPR006439">
    <property type="entry name" value="HAD-SF_hydro_IA"/>
</dbReference>
<dbReference type="SUPFAM" id="SSF56784">
    <property type="entry name" value="HAD-like"/>
    <property type="match status" value="1"/>
</dbReference>
<dbReference type="InterPro" id="IPR006357">
    <property type="entry name" value="HAD-SF_hydro_IIA"/>
</dbReference>
<comment type="caution">
    <text evidence="5">The sequence shown here is derived from an EMBL/GenBank/DDBJ whole genome shotgun (WGS) entry which is preliminary data.</text>
</comment>
<protein>
    <submittedName>
        <fullName evidence="5">HAD-IIA family hydrolase</fullName>
    </submittedName>
</protein>
<evidence type="ECO:0000256" key="4">
    <source>
        <dbReference type="PIRSR" id="PIRSR000915-3"/>
    </source>
</evidence>
<comment type="cofactor">
    <cofactor evidence="4">
        <name>Mg(2+)</name>
        <dbReference type="ChEBI" id="CHEBI:18420"/>
    </cofactor>
    <text evidence="4">Divalent metal ions. Mg(2+) is the most effective.</text>
</comment>
<evidence type="ECO:0000256" key="2">
    <source>
        <dbReference type="PIRSR" id="PIRSR000915-1"/>
    </source>
</evidence>
<dbReference type="NCBIfam" id="TIGR01549">
    <property type="entry name" value="HAD-SF-IA-v1"/>
    <property type="match status" value="1"/>
</dbReference>
<feature type="active site" description="Proton donor" evidence="2">
    <location>
        <position position="18"/>
    </location>
</feature>
<keyword evidence="4" id="KW-0460">Magnesium</keyword>
<proteinExistence type="inferred from homology"/>
<organism evidence="5">
    <name type="scientific">Caldilineaceae bacterium SB0664_bin_27</name>
    <dbReference type="NCBI Taxonomy" id="2605260"/>
    <lineage>
        <taxon>Bacteria</taxon>
        <taxon>Bacillati</taxon>
        <taxon>Chloroflexota</taxon>
        <taxon>Caldilineae</taxon>
        <taxon>Caldilineales</taxon>
        <taxon>Caldilineaceae</taxon>
    </lineage>
</organism>